<keyword evidence="3" id="KW-0472">Membrane</keyword>
<protein>
    <recommendedName>
        <fullName evidence="6">DUF881 domain-containing protein</fullName>
    </recommendedName>
</protein>
<proteinExistence type="inferred from homology"/>
<dbReference type="PANTHER" id="PTHR37313">
    <property type="entry name" value="UPF0749 PROTEIN RV1825"/>
    <property type="match status" value="1"/>
</dbReference>
<dbReference type="AlphaFoldDB" id="A0A1Q5PPI1"/>
<dbReference type="GO" id="GO:0005886">
    <property type="term" value="C:plasma membrane"/>
    <property type="evidence" value="ECO:0007669"/>
    <property type="project" value="TreeGrafter"/>
</dbReference>
<keyword evidence="5" id="KW-1185">Reference proteome</keyword>
<evidence type="ECO:0000256" key="2">
    <source>
        <dbReference type="SAM" id="Coils"/>
    </source>
</evidence>
<feature type="coiled-coil region" evidence="2">
    <location>
        <begin position="49"/>
        <end position="83"/>
    </location>
</feature>
<evidence type="ECO:0000313" key="5">
    <source>
        <dbReference type="Proteomes" id="UP000186785"/>
    </source>
</evidence>
<evidence type="ECO:0000313" key="4">
    <source>
        <dbReference type="EMBL" id="OKL49429.1"/>
    </source>
</evidence>
<keyword evidence="3" id="KW-1133">Transmembrane helix</keyword>
<dbReference type="Proteomes" id="UP000186785">
    <property type="component" value="Unassembled WGS sequence"/>
</dbReference>
<organism evidence="4 5">
    <name type="scientific">Boudabousia liubingyangii</name>
    <dbReference type="NCBI Taxonomy" id="1921764"/>
    <lineage>
        <taxon>Bacteria</taxon>
        <taxon>Bacillati</taxon>
        <taxon>Actinomycetota</taxon>
        <taxon>Actinomycetes</taxon>
        <taxon>Actinomycetales</taxon>
        <taxon>Actinomycetaceae</taxon>
        <taxon>Boudabousia</taxon>
    </lineage>
</organism>
<accession>A0A1Q5PPI1</accession>
<keyword evidence="3" id="KW-0812">Transmembrane</keyword>
<dbReference type="STRING" id="1921764.BSR28_02280"/>
<keyword evidence="2" id="KW-0175">Coiled coil</keyword>
<feature type="transmembrane region" description="Helical" evidence="3">
    <location>
        <begin position="12"/>
        <end position="34"/>
    </location>
</feature>
<evidence type="ECO:0008006" key="6">
    <source>
        <dbReference type="Google" id="ProtNLM"/>
    </source>
</evidence>
<dbReference type="InterPro" id="IPR010273">
    <property type="entry name" value="DUF881"/>
</dbReference>
<comment type="similarity">
    <text evidence="1">Belongs to the UPF0749 family.</text>
</comment>
<gene>
    <name evidence="4" type="ORF">BSR29_00200</name>
</gene>
<reference evidence="4 5" key="1">
    <citation type="submission" date="2016-11" db="EMBL/GenBank/DDBJ databases">
        <title>Actinomyces gypaetusis sp. nov. isolated from the vulture Gypaetus barbatus in Qinghai Tibet Plateau China.</title>
        <authorList>
            <person name="Meng X."/>
        </authorList>
    </citation>
    <scope>NUCLEOTIDE SEQUENCE [LARGE SCALE GENOMIC DNA]</scope>
    <source>
        <strain evidence="4 5">VUL4_2</strain>
    </source>
</reference>
<dbReference type="EMBL" id="MQSV01000001">
    <property type="protein sequence ID" value="OKL49429.1"/>
    <property type="molecule type" value="Genomic_DNA"/>
</dbReference>
<evidence type="ECO:0000256" key="1">
    <source>
        <dbReference type="ARBA" id="ARBA00009108"/>
    </source>
</evidence>
<dbReference type="Pfam" id="PF05949">
    <property type="entry name" value="DUF881"/>
    <property type="match status" value="1"/>
</dbReference>
<dbReference type="PANTHER" id="PTHR37313:SF4">
    <property type="entry name" value="CONSERVED MEMBRANE PROTEIN-RELATED"/>
    <property type="match status" value="1"/>
</dbReference>
<sequence length="236" mass="25678">MARSEKRRRRPSWVYGGTVITMLIAGLILGTSAVNYGGGRHATDLHTLIHNEERSALETKQSNEALRKEINELINQRTNFAQKNQVPGLDPLLPVSGPGLVISMSDSSNVPVGEDVDLNDYVVHQQDIEGAMNALWVGGAEAMSVQGHRVVSTSQIRCVGNVIYVDGDVYSPPYVIKAIGDPVALRKAVDEDATMEVFRQYVKAKQLGLSVTTDLNLKLPGSAKPLINTDMKADNQ</sequence>
<comment type="caution">
    <text evidence="4">The sequence shown here is derived from an EMBL/GenBank/DDBJ whole genome shotgun (WGS) entry which is preliminary data.</text>
</comment>
<name>A0A1Q5PPI1_9ACTO</name>
<dbReference type="Gene3D" id="3.30.70.1880">
    <property type="entry name" value="Protein of unknown function DUF881"/>
    <property type="match status" value="1"/>
</dbReference>
<dbReference type="RefSeq" id="WP_073708320.1">
    <property type="nucleotide sequence ID" value="NZ_MQSV01000001.1"/>
</dbReference>
<evidence type="ECO:0000256" key="3">
    <source>
        <dbReference type="SAM" id="Phobius"/>
    </source>
</evidence>